<feature type="region of interest" description="Disordered" evidence="1">
    <location>
        <begin position="1"/>
        <end position="36"/>
    </location>
</feature>
<dbReference type="OrthoDB" id="6497287at2"/>
<keyword evidence="2" id="KW-0472">Membrane</keyword>
<dbReference type="Proteomes" id="UP000044377">
    <property type="component" value="Unassembled WGS sequence"/>
</dbReference>
<keyword evidence="3" id="KW-0966">Cell projection</keyword>
<evidence type="ECO:0000256" key="2">
    <source>
        <dbReference type="SAM" id="Phobius"/>
    </source>
</evidence>
<dbReference type="GO" id="GO:0010468">
    <property type="term" value="P:regulation of gene expression"/>
    <property type="evidence" value="ECO:0007669"/>
    <property type="project" value="InterPro"/>
</dbReference>
<keyword evidence="4" id="KW-1185">Reference proteome</keyword>
<name>A0A0G4JXP5_9GAMM</name>
<evidence type="ECO:0000313" key="3">
    <source>
        <dbReference type="EMBL" id="CPR18327.1"/>
    </source>
</evidence>
<accession>A0A0G4JXP5</accession>
<keyword evidence="3" id="KW-0282">Flagellum</keyword>
<organism evidence="3 4">
    <name type="scientific">Brenneria goodwinii</name>
    <dbReference type="NCBI Taxonomy" id="1109412"/>
    <lineage>
        <taxon>Bacteria</taxon>
        <taxon>Pseudomonadati</taxon>
        <taxon>Pseudomonadota</taxon>
        <taxon>Gammaproteobacteria</taxon>
        <taxon>Enterobacterales</taxon>
        <taxon>Pectobacteriaceae</taxon>
        <taxon>Brenneria</taxon>
    </lineage>
</organism>
<dbReference type="RefSeq" id="WP_048638072.1">
    <property type="nucleotide sequence ID" value="NZ_CGIG01000001.1"/>
</dbReference>
<reference evidence="4" key="1">
    <citation type="submission" date="2015-01" db="EMBL/GenBank/DDBJ databases">
        <authorList>
            <person name="Paterson Steve"/>
        </authorList>
    </citation>
    <scope>NUCLEOTIDE SEQUENCE [LARGE SCALE GENOMIC DNA]</scope>
    <source>
        <strain evidence="4">OBR1</strain>
    </source>
</reference>
<evidence type="ECO:0000313" key="4">
    <source>
        <dbReference type="Proteomes" id="UP000044377"/>
    </source>
</evidence>
<dbReference type="AlphaFoldDB" id="A0A0G4JXP5"/>
<keyword evidence="2" id="KW-0812">Transmembrane</keyword>
<evidence type="ECO:0000256" key="1">
    <source>
        <dbReference type="SAM" id="MobiDB-lite"/>
    </source>
</evidence>
<dbReference type="GO" id="GO:0016020">
    <property type="term" value="C:membrane"/>
    <property type="evidence" value="ECO:0007669"/>
    <property type="project" value="InterPro"/>
</dbReference>
<proteinExistence type="predicted"/>
<dbReference type="EMBL" id="CGIG01000001">
    <property type="protein sequence ID" value="CPR18327.1"/>
    <property type="molecule type" value="Genomic_DNA"/>
</dbReference>
<sequence length="396" mass="42934">MQPVSGPGAPLPGERSIGATSPATSPTGADGGDRPLTLAQRTTLENLIVKIVSLSTLKTTEVWNGVKQGLGLTESAELMSRHYQPAEQLLQTRLSEIQHQDNAGRQQLIQRLTTMLPDGNNRQAVSDFIRQQFGHTVLSSLNKTQLQQVVTFLQNGQSPQPTANATAVQQPSPSNPLDRPLQPAEQQSLNQLVARLASQTGEQPAKIWATLMMMQNLNSGDAIPAKNLQLLTQFLQAQASLHQTQTPPSQPTVFTANDSAPGQPAANAANTANAPGAATALAAPSNHVMSNLSLLQTVLPHPLDAQEQQMMSDYMQNRFNASLPALMTPMQLSEALTFLYSQRIQRSPETDWTAPQPLLNPLIAALPLNWQSLFQKPMFVVIASVCVVIFLLWVLF</sequence>
<dbReference type="InterPro" id="IPR023597">
    <property type="entry name" value="Flagellar_regulator_Flk"/>
</dbReference>
<feature type="transmembrane region" description="Helical" evidence="2">
    <location>
        <begin position="377"/>
        <end position="395"/>
    </location>
</feature>
<gene>
    <name evidence="3" type="ORF">BN1221_03151c</name>
</gene>
<feature type="region of interest" description="Disordered" evidence="1">
    <location>
        <begin position="156"/>
        <end position="182"/>
    </location>
</feature>
<feature type="compositionally biased region" description="Polar residues" evidence="1">
    <location>
        <begin position="156"/>
        <end position="172"/>
    </location>
</feature>
<feature type="compositionally biased region" description="Polar residues" evidence="1">
    <location>
        <begin position="18"/>
        <end position="27"/>
    </location>
</feature>
<keyword evidence="2" id="KW-1133">Transmembrane helix</keyword>
<protein>
    <submittedName>
        <fullName evidence="3">Putative flagellar assembly regulatory protein, Flk</fullName>
    </submittedName>
</protein>
<dbReference type="NCBIfam" id="NF007987">
    <property type="entry name" value="PRK10715.1"/>
    <property type="match status" value="1"/>
</dbReference>
<keyword evidence="3" id="KW-0969">Cilium</keyword>
<dbReference type="STRING" id="1109412.BN1221_03151c"/>